<comment type="caution">
    <text evidence="2">The sequence shown here is derived from an EMBL/GenBank/DDBJ whole genome shotgun (WGS) entry which is preliminary data.</text>
</comment>
<feature type="domain" description="Glycosyl transferase family 1" evidence="1">
    <location>
        <begin position="247"/>
        <end position="380"/>
    </location>
</feature>
<dbReference type="SUPFAM" id="SSF53756">
    <property type="entry name" value="UDP-Glycosyltransferase/glycogen phosphorylase"/>
    <property type="match status" value="1"/>
</dbReference>
<dbReference type="AlphaFoldDB" id="A0A926GCL1"/>
<dbReference type="Gene3D" id="3.40.50.2000">
    <property type="entry name" value="Glycogen Phosphorylase B"/>
    <property type="match status" value="2"/>
</dbReference>
<name>A0A926GCL1_9RHOB</name>
<evidence type="ECO:0000313" key="2">
    <source>
        <dbReference type="EMBL" id="MBC9248523.1"/>
    </source>
</evidence>
<protein>
    <submittedName>
        <fullName evidence="2">Glycosyltransferase family 4 protein</fullName>
    </submittedName>
</protein>
<dbReference type="InterPro" id="IPR050194">
    <property type="entry name" value="Glycosyltransferase_grp1"/>
</dbReference>
<dbReference type="InterPro" id="IPR001296">
    <property type="entry name" value="Glyco_trans_1"/>
</dbReference>
<keyword evidence="3" id="KW-1185">Reference proteome</keyword>
<dbReference type="GO" id="GO:0016757">
    <property type="term" value="F:glycosyltransferase activity"/>
    <property type="evidence" value="ECO:0007669"/>
    <property type="project" value="InterPro"/>
</dbReference>
<evidence type="ECO:0000313" key="3">
    <source>
        <dbReference type="Proteomes" id="UP000608594"/>
    </source>
</evidence>
<reference evidence="2" key="1">
    <citation type="submission" date="2020-08" db="EMBL/GenBank/DDBJ databases">
        <title>Paracoccus amoyensis sp. nov., isolated from the surface seawater at coast of Xiamen, Fujian.</title>
        <authorList>
            <person name="Lyu L."/>
        </authorList>
    </citation>
    <scope>NUCLEOTIDE SEQUENCE</scope>
    <source>
        <strain evidence="2">11-3</strain>
    </source>
</reference>
<organism evidence="2 3">
    <name type="scientific">Paracoccus amoyensis</name>
    <dbReference type="NCBI Taxonomy" id="2760093"/>
    <lineage>
        <taxon>Bacteria</taxon>
        <taxon>Pseudomonadati</taxon>
        <taxon>Pseudomonadota</taxon>
        <taxon>Alphaproteobacteria</taxon>
        <taxon>Rhodobacterales</taxon>
        <taxon>Paracoccaceae</taxon>
        <taxon>Paracoccus</taxon>
    </lineage>
</organism>
<gene>
    <name evidence="2" type="ORF">H4P12_17820</name>
</gene>
<dbReference type="CDD" id="cd03801">
    <property type="entry name" value="GT4_PimA-like"/>
    <property type="match status" value="1"/>
</dbReference>
<dbReference type="EMBL" id="JACOQL010000008">
    <property type="protein sequence ID" value="MBC9248523.1"/>
    <property type="molecule type" value="Genomic_DNA"/>
</dbReference>
<dbReference type="PANTHER" id="PTHR45947">
    <property type="entry name" value="SULFOQUINOVOSYL TRANSFERASE SQD2"/>
    <property type="match status" value="1"/>
</dbReference>
<dbReference type="Proteomes" id="UP000608594">
    <property type="component" value="Unassembled WGS sequence"/>
</dbReference>
<evidence type="ECO:0000259" key="1">
    <source>
        <dbReference type="Pfam" id="PF00534"/>
    </source>
</evidence>
<sequence length="434" mass="47260">MSDGPRPKILVLAEAANPDMVSVPLVGWSLTAALRDVADVHLVTQIRNRDAILRAGLVEGRDFTAINSERVARPLWQLTRLLGVGGASNKGWTISQAITVISDAYFERLVWKQFGARIKAGEWDVVHRITPLSPVKPSFAGCKTAAAGVPFVMGPLNGGVPWPEGFEAARNKEREWLSKVRGAVKLLPGRKATWRAAKAILVGSRHTQSEIADEYRDKTIYIPENGIVGSAFSPDNPAGPPHIPLRACFVGRLVPYKGPDMLIRAAAPLLRAGTLRLELIGNGPMLAELKALARAEQVEDAITFHGHLKHADVAQTMKGCDFLAFPSIREFGGGVVLEAMALGLPPLIVDYAGPGELVSPEWGFKVPVNAPDRLIADFRAQLEQIVRDPSILGPRGVAAQARVSDKFLWSRKAEQMLDVYDWVRGIRADKPQPF</sequence>
<dbReference type="Pfam" id="PF00534">
    <property type="entry name" value="Glycos_transf_1"/>
    <property type="match status" value="1"/>
</dbReference>
<proteinExistence type="predicted"/>
<dbReference type="PANTHER" id="PTHR45947:SF3">
    <property type="entry name" value="SULFOQUINOVOSYL TRANSFERASE SQD2"/>
    <property type="match status" value="1"/>
</dbReference>
<accession>A0A926GCL1</accession>
<dbReference type="RefSeq" id="WP_187794986.1">
    <property type="nucleotide sequence ID" value="NZ_JACOQL010000008.1"/>
</dbReference>